<dbReference type="Proteomes" id="UP000790787">
    <property type="component" value="Chromosome 22"/>
</dbReference>
<evidence type="ECO:0000313" key="1">
    <source>
        <dbReference type="Proteomes" id="UP000790787"/>
    </source>
</evidence>
<organism evidence="1 2">
    <name type="scientific">Nicotiana tabacum</name>
    <name type="common">Common tobacco</name>
    <dbReference type="NCBI Taxonomy" id="4097"/>
    <lineage>
        <taxon>Eukaryota</taxon>
        <taxon>Viridiplantae</taxon>
        <taxon>Streptophyta</taxon>
        <taxon>Embryophyta</taxon>
        <taxon>Tracheophyta</taxon>
        <taxon>Spermatophyta</taxon>
        <taxon>Magnoliopsida</taxon>
        <taxon>eudicotyledons</taxon>
        <taxon>Gunneridae</taxon>
        <taxon>Pentapetalae</taxon>
        <taxon>asterids</taxon>
        <taxon>lamiids</taxon>
        <taxon>Solanales</taxon>
        <taxon>Solanaceae</taxon>
        <taxon>Nicotianoideae</taxon>
        <taxon>Nicotianeae</taxon>
        <taxon>Nicotiana</taxon>
    </lineage>
</organism>
<dbReference type="AlphaFoldDB" id="A0A1S3YTG8"/>
<reference evidence="2" key="2">
    <citation type="submission" date="2025-08" db="UniProtKB">
        <authorList>
            <consortium name="RefSeq"/>
        </authorList>
    </citation>
    <scope>IDENTIFICATION</scope>
    <source>
        <tissue evidence="2">Leaf</tissue>
    </source>
</reference>
<accession>A0A1S3YTG8</accession>
<evidence type="ECO:0000313" key="2">
    <source>
        <dbReference type="RefSeq" id="XP_016455265.1"/>
    </source>
</evidence>
<dbReference type="STRING" id="4097.A0A1S3YTG8"/>
<proteinExistence type="predicted"/>
<dbReference type="PaxDb" id="4097-A0A1S3YTG8"/>
<keyword evidence="1" id="KW-1185">Reference proteome</keyword>
<dbReference type="GeneID" id="107779359"/>
<dbReference type="RefSeq" id="XP_016455265.1">
    <property type="nucleotide sequence ID" value="XM_016599779.2"/>
</dbReference>
<name>A0A1S3YTG8_TOBAC</name>
<reference evidence="1" key="1">
    <citation type="journal article" date="2014" name="Nat. Commun.">
        <title>The tobacco genome sequence and its comparison with those of tomato and potato.</title>
        <authorList>
            <person name="Sierro N."/>
            <person name="Battey J.N."/>
            <person name="Ouadi S."/>
            <person name="Bakaher N."/>
            <person name="Bovet L."/>
            <person name="Willig A."/>
            <person name="Goepfert S."/>
            <person name="Peitsch M.C."/>
            <person name="Ivanov N.V."/>
        </authorList>
    </citation>
    <scope>NUCLEOTIDE SEQUENCE [LARGE SCALE GENOMIC DNA]</scope>
</reference>
<dbReference type="OrthoDB" id="1726360at2759"/>
<sequence>MWILRRSVSTAFLFTLNSPSGILTLFLFHHGDRLLAQKRLKRAACSSSDGRQLLESSKIETECNHALPKLVAVYGLHQLKSGAYRILAVVLYHISNFNQAIQRERNQRVLDGTKKSFVHLKSSLSSLITSCCTHGIL</sequence>
<protein>
    <submittedName>
        <fullName evidence="2">Uncharacterized protein LOC107779359</fullName>
    </submittedName>
</protein>
<dbReference type="KEGG" id="nta:107779359"/>
<gene>
    <name evidence="2" type="primary">LOC107779359</name>
</gene>
<dbReference type="RefSeq" id="XP_016455265.1">
    <property type="nucleotide sequence ID" value="XM_016599779.1"/>
</dbReference>